<dbReference type="SUPFAM" id="SSF52374">
    <property type="entry name" value="Nucleotidylyl transferase"/>
    <property type="match status" value="1"/>
</dbReference>
<dbReference type="Gene3D" id="3.40.50.620">
    <property type="entry name" value="HUPs"/>
    <property type="match status" value="1"/>
</dbReference>
<evidence type="ECO:0000313" key="5">
    <source>
        <dbReference type="Proteomes" id="UP000664209"/>
    </source>
</evidence>
<dbReference type="InterPro" id="IPR014729">
    <property type="entry name" value="Rossmann-like_a/b/a_fold"/>
</dbReference>
<dbReference type="Pfam" id="PF01467">
    <property type="entry name" value="CTP_transf_like"/>
    <property type="match status" value="1"/>
</dbReference>
<dbReference type="InterPro" id="IPR004821">
    <property type="entry name" value="Cyt_trans-like"/>
</dbReference>
<dbReference type="PANTHER" id="PTHR43793:SF1">
    <property type="entry name" value="FAD SYNTHASE"/>
    <property type="match status" value="1"/>
</dbReference>
<evidence type="ECO:0000259" key="3">
    <source>
        <dbReference type="Pfam" id="PF01467"/>
    </source>
</evidence>
<name>A0A939LN76_9CELL</name>
<dbReference type="InterPro" id="IPR050385">
    <property type="entry name" value="Archaeal_FAD_synthase"/>
</dbReference>
<gene>
    <name evidence="4" type="ORF">J4G33_00555</name>
</gene>
<proteinExistence type="predicted"/>
<organism evidence="4 5">
    <name type="scientific">Actinotalea soli</name>
    <dbReference type="NCBI Taxonomy" id="2819234"/>
    <lineage>
        <taxon>Bacteria</taxon>
        <taxon>Bacillati</taxon>
        <taxon>Actinomycetota</taxon>
        <taxon>Actinomycetes</taxon>
        <taxon>Micrococcales</taxon>
        <taxon>Cellulomonadaceae</taxon>
        <taxon>Actinotalea</taxon>
    </lineage>
</organism>
<accession>A0A939LN76</accession>
<evidence type="ECO:0000256" key="1">
    <source>
        <dbReference type="ARBA" id="ARBA00022679"/>
    </source>
</evidence>
<keyword evidence="1" id="KW-0808">Transferase</keyword>
<evidence type="ECO:0000256" key="2">
    <source>
        <dbReference type="ARBA" id="ARBA00022695"/>
    </source>
</evidence>
<comment type="caution">
    <text evidence="4">The sequence shown here is derived from an EMBL/GenBank/DDBJ whole genome shotgun (WGS) entry which is preliminary data.</text>
</comment>
<dbReference type="AlphaFoldDB" id="A0A939LN76"/>
<evidence type="ECO:0000313" key="4">
    <source>
        <dbReference type="EMBL" id="MBO1750288.1"/>
    </source>
</evidence>
<dbReference type="NCBIfam" id="TIGR00125">
    <property type="entry name" value="cyt_tran_rel"/>
    <property type="match status" value="1"/>
</dbReference>
<dbReference type="EMBL" id="JAGEMK010000001">
    <property type="protein sequence ID" value="MBO1750288.1"/>
    <property type="molecule type" value="Genomic_DNA"/>
</dbReference>
<dbReference type="PANTHER" id="PTHR43793">
    <property type="entry name" value="FAD SYNTHASE"/>
    <property type="match status" value="1"/>
</dbReference>
<feature type="domain" description="Cytidyltransferase-like" evidence="3">
    <location>
        <begin position="16"/>
        <end position="141"/>
    </location>
</feature>
<keyword evidence="5" id="KW-1185">Reference proteome</keyword>
<dbReference type="Proteomes" id="UP000664209">
    <property type="component" value="Unassembled WGS sequence"/>
</dbReference>
<reference evidence="4" key="1">
    <citation type="submission" date="2021-03" db="EMBL/GenBank/DDBJ databases">
        <title>Actinotalea soli sp. nov., isolated from soil.</title>
        <authorList>
            <person name="Ping W."/>
            <person name="Zhang J."/>
        </authorList>
    </citation>
    <scope>NUCLEOTIDE SEQUENCE</scope>
    <source>
        <strain evidence="4">BY-33</strain>
    </source>
</reference>
<dbReference type="GO" id="GO:0016779">
    <property type="term" value="F:nucleotidyltransferase activity"/>
    <property type="evidence" value="ECO:0007669"/>
    <property type="project" value="UniProtKB-KW"/>
</dbReference>
<keyword evidence="2 4" id="KW-0548">Nucleotidyltransferase</keyword>
<dbReference type="RefSeq" id="WP_208053956.1">
    <property type="nucleotide sequence ID" value="NZ_JAGEMK010000001.1"/>
</dbReference>
<sequence length="156" mass="17156">MVHSEGRARTGVVGYVPGGFDMLHVGHLNILRAARARCERLVVGVATDEALVAMKGRAPVIPHRERLELVASVRFVDDVVTDFSQDKRIAWRHHPFDVLFKGDDWLGTRKGERLEAEMAEVGARVVYLPYTPSTSSTMLRQFLTTDIAGGGRATGG</sequence>
<protein>
    <submittedName>
        <fullName evidence="4">Adenylyltransferase/cytidyltransferase family protein</fullName>
    </submittedName>
</protein>